<organism evidence="2 3">
    <name type="scientific">Armillaria tabescens</name>
    <name type="common">Ringless honey mushroom</name>
    <name type="synonym">Agaricus tabescens</name>
    <dbReference type="NCBI Taxonomy" id="1929756"/>
    <lineage>
        <taxon>Eukaryota</taxon>
        <taxon>Fungi</taxon>
        <taxon>Dikarya</taxon>
        <taxon>Basidiomycota</taxon>
        <taxon>Agaricomycotina</taxon>
        <taxon>Agaricomycetes</taxon>
        <taxon>Agaricomycetidae</taxon>
        <taxon>Agaricales</taxon>
        <taxon>Marasmiineae</taxon>
        <taxon>Physalacriaceae</taxon>
        <taxon>Desarmillaria</taxon>
    </lineage>
</organism>
<proteinExistence type="predicted"/>
<protein>
    <recommendedName>
        <fullName evidence="4">Major facilitator superfamily (MFS) profile domain-containing protein</fullName>
    </recommendedName>
</protein>
<evidence type="ECO:0000313" key="3">
    <source>
        <dbReference type="Proteomes" id="UP001175211"/>
    </source>
</evidence>
<evidence type="ECO:0000256" key="1">
    <source>
        <dbReference type="SAM" id="Phobius"/>
    </source>
</evidence>
<evidence type="ECO:0008006" key="4">
    <source>
        <dbReference type="Google" id="ProtNLM"/>
    </source>
</evidence>
<dbReference type="GeneID" id="85360720"/>
<keyword evidence="1" id="KW-1133">Transmembrane helix</keyword>
<gene>
    <name evidence="2" type="ORF">EV420DRAFT_1640974</name>
</gene>
<dbReference type="RefSeq" id="XP_060332464.1">
    <property type="nucleotide sequence ID" value="XM_060477172.1"/>
</dbReference>
<dbReference type="AlphaFoldDB" id="A0AA39KHX2"/>
<sequence>MHSRMVRRYARSPAKCTFVAFNTNFLILTVYIGSAIHTSSISGRMTDFDISQNAAALTLYVLELPKIDCNPVYIVIIPTRHLPDSITGPVIGGFAAQANGWGWLHYELIWIADFTPIILLPLLPETYELTIRLKRAQELRKLT</sequence>
<accession>A0AA39KHX2</accession>
<name>A0AA39KHX2_ARMTA</name>
<reference evidence="2" key="1">
    <citation type="submission" date="2023-06" db="EMBL/GenBank/DDBJ databases">
        <authorList>
            <consortium name="Lawrence Berkeley National Laboratory"/>
            <person name="Ahrendt S."/>
            <person name="Sahu N."/>
            <person name="Indic B."/>
            <person name="Wong-Bajracharya J."/>
            <person name="Merenyi Z."/>
            <person name="Ke H.-M."/>
            <person name="Monk M."/>
            <person name="Kocsube S."/>
            <person name="Drula E."/>
            <person name="Lipzen A."/>
            <person name="Balint B."/>
            <person name="Henrissat B."/>
            <person name="Andreopoulos B."/>
            <person name="Martin F.M."/>
            <person name="Harder C.B."/>
            <person name="Rigling D."/>
            <person name="Ford K.L."/>
            <person name="Foster G.D."/>
            <person name="Pangilinan J."/>
            <person name="Papanicolaou A."/>
            <person name="Barry K."/>
            <person name="LaButti K."/>
            <person name="Viragh M."/>
            <person name="Koriabine M."/>
            <person name="Yan M."/>
            <person name="Riley R."/>
            <person name="Champramary S."/>
            <person name="Plett K.L."/>
            <person name="Tsai I.J."/>
            <person name="Slot J."/>
            <person name="Sipos G."/>
            <person name="Plett J."/>
            <person name="Nagy L.G."/>
            <person name="Grigoriev I.V."/>
        </authorList>
    </citation>
    <scope>NUCLEOTIDE SEQUENCE</scope>
    <source>
        <strain evidence="2">CCBAS 213</strain>
    </source>
</reference>
<dbReference type="EMBL" id="JAUEPS010000012">
    <property type="protein sequence ID" value="KAK0460425.1"/>
    <property type="molecule type" value="Genomic_DNA"/>
</dbReference>
<keyword evidence="3" id="KW-1185">Reference proteome</keyword>
<evidence type="ECO:0000313" key="2">
    <source>
        <dbReference type="EMBL" id="KAK0460425.1"/>
    </source>
</evidence>
<dbReference type="Proteomes" id="UP001175211">
    <property type="component" value="Unassembled WGS sequence"/>
</dbReference>
<comment type="caution">
    <text evidence="2">The sequence shown here is derived from an EMBL/GenBank/DDBJ whole genome shotgun (WGS) entry which is preliminary data.</text>
</comment>
<keyword evidence="1" id="KW-0472">Membrane</keyword>
<feature type="transmembrane region" description="Helical" evidence="1">
    <location>
        <begin position="12"/>
        <end position="32"/>
    </location>
</feature>
<keyword evidence="1" id="KW-0812">Transmembrane</keyword>